<name>A0AAD0QHI2_9BACT</name>
<dbReference type="Proteomes" id="UP000289132">
    <property type="component" value="Unassembled WGS sequence"/>
</dbReference>
<evidence type="ECO:0000256" key="1">
    <source>
        <dbReference type="SAM" id="SignalP"/>
    </source>
</evidence>
<protein>
    <recommendedName>
        <fullName evidence="6">Lipoprotein</fullName>
    </recommendedName>
</protein>
<reference evidence="2 4" key="2">
    <citation type="submission" date="2018-07" db="EMBL/GenBank/DDBJ databases">
        <title>Complete genome of the Arcobacter trophiarum type strain LMG 25534.</title>
        <authorList>
            <person name="Miller W.G."/>
            <person name="Yee E."/>
        </authorList>
    </citation>
    <scope>NUCLEOTIDE SEQUENCE [LARGE SCALE GENOMIC DNA]</scope>
    <source>
        <strain evidence="2 4">LMG 25534</strain>
    </source>
</reference>
<dbReference type="AlphaFoldDB" id="A0AAD0QHI2"/>
<dbReference type="KEGG" id="atp:ATR_0084"/>
<feature type="signal peptide" evidence="1">
    <location>
        <begin position="1"/>
        <end position="20"/>
    </location>
</feature>
<dbReference type="Proteomes" id="UP000254504">
    <property type="component" value="Chromosome"/>
</dbReference>
<dbReference type="RefSeq" id="WP_115427535.1">
    <property type="nucleotide sequence ID" value="NZ_CP031367.1"/>
</dbReference>
<gene>
    <name evidence="2" type="ORF">ATR_0084</name>
    <name evidence="3" type="ORF">CRU87_09560</name>
</gene>
<dbReference type="EMBL" id="PDKD01000026">
    <property type="protein sequence ID" value="RXJ89309.1"/>
    <property type="molecule type" value="Genomic_DNA"/>
</dbReference>
<dbReference type="EMBL" id="CP031367">
    <property type="protein sequence ID" value="AXK47977.1"/>
    <property type="molecule type" value="Genomic_DNA"/>
</dbReference>
<feature type="chain" id="PRO_5042228465" description="Lipoprotein" evidence="1">
    <location>
        <begin position="21"/>
        <end position="194"/>
    </location>
</feature>
<evidence type="ECO:0000313" key="2">
    <source>
        <dbReference type="EMBL" id="AXK47977.1"/>
    </source>
</evidence>
<proteinExistence type="predicted"/>
<keyword evidence="1" id="KW-0732">Signal</keyword>
<organism evidence="2 4">
    <name type="scientific">Aliarcobacter trophiarum LMG 25534</name>
    <dbReference type="NCBI Taxonomy" id="1032241"/>
    <lineage>
        <taxon>Bacteria</taxon>
        <taxon>Pseudomonadati</taxon>
        <taxon>Campylobacterota</taxon>
        <taxon>Epsilonproteobacteria</taxon>
        <taxon>Campylobacterales</taxon>
        <taxon>Arcobacteraceae</taxon>
        <taxon>Aliarcobacter</taxon>
    </lineage>
</organism>
<dbReference type="PROSITE" id="PS51257">
    <property type="entry name" value="PROKAR_LIPOPROTEIN"/>
    <property type="match status" value="1"/>
</dbReference>
<accession>A0AAD0QHI2</accession>
<evidence type="ECO:0000313" key="4">
    <source>
        <dbReference type="Proteomes" id="UP000254504"/>
    </source>
</evidence>
<sequence>MLKRIILILLTLLFSSCAVNQKKVEIETKETINEELLSHIRYILYLFNSEDLKTLNDIYINKDFGYFDVSLDELSNKIVVEKRAYLEEIDNFIESFDIENREIFFNCSPYNDAFYGWSENGTFIFEAKSNYLENYQSNNTKELDNFIKKVKNSSFEVIATYNTIFYITKIDKKYYITLIDNYKTDCQNALIQAF</sequence>
<evidence type="ECO:0000313" key="5">
    <source>
        <dbReference type="Proteomes" id="UP000289132"/>
    </source>
</evidence>
<evidence type="ECO:0000313" key="3">
    <source>
        <dbReference type="EMBL" id="RXJ89309.1"/>
    </source>
</evidence>
<reference evidence="3 5" key="1">
    <citation type="submission" date="2017-10" db="EMBL/GenBank/DDBJ databases">
        <title>Genomics of the genus Arcobacter.</title>
        <authorList>
            <person name="Perez-Cataluna A."/>
            <person name="Figueras M.J."/>
        </authorList>
    </citation>
    <scope>NUCLEOTIDE SEQUENCE [LARGE SCALE GENOMIC DNA]</scope>
    <source>
        <strain evidence="3 5">LMG 25534</strain>
    </source>
</reference>
<evidence type="ECO:0008006" key="6">
    <source>
        <dbReference type="Google" id="ProtNLM"/>
    </source>
</evidence>
<keyword evidence="5" id="KW-1185">Reference proteome</keyword>